<evidence type="ECO:0000313" key="1">
    <source>
        <dbReference type="EMBL" id="MCS5737452.1"/>
    </source>
</evidence>
<comment type="caution">
    <text evidence="1">The sequence shown here is derived from an EMBL/GenBank/DDBJ whole genome shotgun (WGS) entry which is preliminary data.</text>
</comment>
<reference evidence="1" key="1">
    <citation type="submission" date="2022-08" db="EMBL/GenBank/DDBJ databases">
        <authorList>
            <person name="Deng Y."/>
            <person name="Han X.-F."/>
            <person name="Zhang Y.-Q."/>
        </authorList>
    </citation>
    <scope>NUCLEOTIDE SEQUENCE</scope>
    <source>
        <strain evidence="1">CPCC 203386</strain>
    </source>
</reference>
<sequence length="95" mass="10159">LAKLDGGKEAVAELVDEYDDRSPEEIEAAMATQWKVKLIDSLEERALALTADYREIMAAAGLYLTEVKGGELVAIDEAVSNDFYGHAAASLAAAE</sequence>
<proteinExistence type="predicted"/>
<dbReference type="EMBL" id="JANLCJ010000721">
    <property type="protein sequence ID" value="MCS5737452.1"/>
    <property type="molecule type" value="Genomic_DNA"/>
</dbReference>
<gene>
    <name evidence="1" type="ORF">N1032_27355</name>
</gene>
<evidence type="ECO:0000313" key="2">
    <source>
        <dbReference type="Proteomes" id="UP001165586"/>
    </source>
</evidence>
<protein>
    <submittedName>
        <fullName evidence="1">Uncharacterized protein</fullName>
    </submittedName>
</protein>
<organism evidence="1 2">
    <name type="scientific">Herbiconiux daphne</name>
    <dbReference type="NCBI Taxonomy" id="2970914"/>
    <lineage>
        <taxon>Bacteria</taxon>
        <taxon>Bacillati</taxon>
        <taxon>Actinomycetota</taxon>
        <taxon>Actinomycetes</taxon>
        <taxon>Micrococcales</taxon>
        <taxon>Microbacteriaceae</taxon>
        <taxon>Herbiconiux</taxon>
    </lineage>
</organism>
<feature type="non-terminal residue" evidence="1">
    <location>
        <position position="1"/>
    </location>
</feature>
<dbReference type="Proteomes" id="UP001165586">
    <property type="component" value="Unassembled WGS sequence"/>
</dbReference>
<name>A0ABT2HBX8_9MICO</name>
<dbReference type="RefSeq" id="WP_259543853.1">
    <property type="nucleotide sequence ID" value="NZ_JANLCJ010000721.1"/>
</dbReference>
<keyword evidence="2" id="KW-1185">Reference proteome</keyword>
<accession>A0ABT2HBX8</accession>